<dbReference type="Pfam" id="PF03659">
    <property type="entry name" value="Glyco_hydro_71"/>
    <property type="match status" value="1"/>
</dbReference>
<protein>
    <submittedName>
        <fullName evidence="2">Glycoside hydrolase family 71 protein</fullName>
    </submittedName>
</protein>
<feature type="signal peptide" evidence="1">
    <location>
        <begin position="1"/>
        <end position="23"/>
    </location>
</feature>
<organism evidence="2 3">
    <name type="scientific">Parathielavia hyrcaniae</name>
    <dbReference type="NCBI Taxonomy" id="113614"/>
    <lineage>
        <taxon>Eukaryota</taxon>
        <taxon>Fungi</taxon>
        <taxon>Dikarya</taxon>
        <taxon>Ascomycota</taxon>
        <taxon>Pezizomycotina</taxon>
        <taxon>Sordariomycetes</taxon>
        <taxon>Sordariomycetidae</taxon>
        <taxon>Sordariales</taxon>
        <taxon>Chaetomiaceae</taxon>
        <taxon>Parathielavia</taxon>
    </lineage>
</organism>
<feature type="chain" id="PRO_5042843449" evidence="1">
    <location>
        <begin position="24"/>
        <end position="453"/>
    </location>
</feature>
<evidence type="ECO:0000313" key="3">
    <source>
        <dbReference type="Proteomes" id="UP001305647"/>
    </source>
</evidence>
<dbReference type="EMBL" id="MU863636">
    <property type="protein sequence ID" value="KAK4101228.1"/>
    <property type="molecule type" value="Genomic_DNA"/>
</dbReference>
<dbReference type="CDD" id="cd11577">
    <property type="entry name" value="GH71"/>
    <property type="match status" value="1"/>
</dbReference>
<name>A0AAN6Q0I9_9PEZI</name>
<evidence type="ECO:0000313" key="2">
    <source>
        <dbReference type="EMBL" id="KAK4101228.1"/>
    </source>
</evidence>
<proteinExistence type="predicted"/>
<keyword evidence="2" id="KW-0378">Hydrolase</keyword>
<dbReference type="AlphaFoldDB" id="A0AAN6Q0I9"/>
<reference evidence="2" key="1">
    <citation type="journal article" date="2023" name="Mol. Phylogenet. Evol.">
        <title>Genome-scale phylogeny and comparative genomics of the fungal order Sordariales.</title>
        <authorList>
            <person name="Hensen N."/>
            <person name="Bonometti L."/>
            <person name="Westerberg I."/>
            <person name="Brannstrom I.O."/>
            <person name="Guillou S."/>
            <person name="Cros-Aarteil S."/>
            <person name="Calhoun S."/>
            <person name="Haridas S."/>
            <person name="Kuo A."/>
            <person name="Mondo S."/>
            <person name="Pangilinan J."/>
            <person name="Riley R."/>
            <person name="LaButti K."/>
            <person name="Andreopoulos B."/>
            <person name="Lipzen A."/>
            <person name="Chen C."/>
            <person name="Yan M."/>
            <person name="Daum C."/>
            <person name="Ng V."/>
            <person name="Clum A."/>
            <person name="Steindorff A."/>
            <person name="Ohm R.A."/>
            <person name="Martin F."/>
            <person name="Silar P."/>
            <person name="Natvig D.O."/>
            <person name="Lalanne C."/>
            <person name="Gautier V."/>
            <person name="Ament-Velasquez S.L."/>
            <person name="Kruys A."/>
            <person name="Hutchinson M.I."/>
            <person name="Powell A.J."/>
            <person name="Barry K."/>
            <person name="Miller A.N."/>
            <person name="Grigoriev I.V."/>
            <person name="Debuchy R."/>
            <person name="Gladieux P."/>
            <person name="Hiltunen Thoren M."/>
            <person name="Johannesson H."/>
        </authorList>
    </citation>
    <scope>NUCLEOTIDE SEQUENCE</scope>
    <source>
        <strain evidence="2">CBS 757.83</strain>
    </source>
</reference>
<keyword evidence="3" id="KW-1185">Reference proteome</keyword>
<accession>A0AAN6Q0I9</accession>
<dbReference type="Proteomes" id="UP001305647">
    <property type="component" value="Unassembled WGS sequence"/>
</dbReference>
<dbReference type="Gene3D" id="3.20.20.80">
    <property type="entry name" value="Glycosidases"/>
    <property type="match status" value="1"/>
</dbReference>
<comment type="caution">
    <text evidence="2">The sequence shown here is derived from an EMBL/GenBank/DDBJ whole genome shotgun (WGS) entry which is preliminary data.</text>
</comment>
<evidence type="ECO:0000256" key="1">
    <source>
        <dbReference type="SAM" id="SignalP"/>
    </source>
</evidence>
<dbReference type="InterPro" id="IPR005197">
    <property type="entry name" value="Glyco_hydro_71"/>
</dbReference>
<dbReference type="GO" id="GO:0051118">
    <property type="term" value="F:glucan endo-1,3-alpha-glucosidase activity"/>
    <property type="evidence" value="ECO:0007669"/>
    <property type="project" value="InterPro"/>
</dbReference>
<keyword evidence="1" id="KW-0732">Signal</keyword>
<sequence length="453" mass="49951">MGMLRRMFAALHAVPLIVGGAEAAVQGVFAHYMVGGMSSISQALADVSQAQSLGLDAFALNVQQPDEWWARASLDFLFDAAGQTGFKLFFSMDMAVIPSPSACVPVLQAYASHPAYYRYQNRPFLSTFRGGNHYDWLSALQSVSPQPYFVPNFEDHSSVQSSGGAYPYSIFTTHPYLDGVMGWETAWPHIGQSPVSPIDDSAIDAANLNNCRAQAKSYMLPVSSHQSKHLRTHGNWLRPGAFNLPRHMALALRLQPEFVELLTWNDVGEGHYFGNIWPESLPDPEMRAAVDVERWNHDAWRGLIRPFVAALKSGAGTEGVYPMDGKMFSGVFWYRPLLKAADGGLDWLGLWKPDGWMDVEDKVNVAVLLGQQSSGWKVRVWSGGRVVGEYDGRPGMNMYQAEAGMGDIMVQVLTGDWTLVGEGKGAMAVTDRIDQVGGLYNFNYQVVEIAPFP</sequence>
<gene>
    <name evidence="2" type="ORF">N658DRAFT_69453</name>
</gene>
<reference evidence="2" key="2">
    <citation type="submission" date="2023-05" db="EMBL/GenBank/DDBJ databases">
        <authorList>
            <consortium name="Lawrence Berkeley National Laboratory"/>
            <person name="Steindorff A."/>
            <person name="Hensen N."/>
            <person name="Bonometti L."/>
            <person name="Westerberg I."/>
            <person name="Brannstrom I.O."/>
            <person name="Guillou S."/>
            <person name="Cros-Aarteil S."/>
            <person name="Calhoun S."/>
            <person name="Haridas S."/>
            <person name="Kuo A."/>
            <person name="Mondo S."/>
            <person name="Pangilinan J."/>
            <person name="Riley R."/>
            <person name="Labutti K."/>
            <person name="Andreopoulos B."/>
            <person name="Lipzen A."/>
            <person name="Chen C."/>
            <person name="Yanf M."/>
            <person name="Daum C."/>
            <person name="Ng V."/>
            <person name="Clum A."/>
            <person name="Ohm R."/>
            <person name="Martin F."/>
            <person name="Silar P."/>
            <person name="Natvig D."/>
            <person name="Lalanne C."/>
            <person name="Gautier V."/>
            <person name="Ament-Velasquez S.L."/>
            <person name="Kruys A."/>
            <person name="Hutchinson M.I."/>
            <person name="Powell A.J."/>
            <person name="Barry K."/>
            <person name="Miller A.N."/>
            <person name="Grigoriev I.V."/>
            <person name="Debuchy R."/>
            <person name="Gladieux P."/>
            <person name="Thoren M.H."/>
            <person name="Johannesson H."/>
        </authorList>
    </citation>
    <scope>NUCLEOTIDE SEQUENCE</scope>
    <source>
        <strain evidence="2">CBS 757.83</strain>
    </source>
</reference>